<sequence>MRRRRLNVFSLSFIDCICCGLGAIILLFVVVNAKSAARRDTVTAGLRAEVNRLETALVRDRADLADARKAMTDIEARVTKTRGLSRQVRDTIEARNIELADEDRQTLAARQQADKLKSELKAIEEELRRLRAGADARDTPGDRLRTFPGQGDRHYLTGLKMGGQRILILADASASMLAESIVDVIRRRNLEDGDKLRSDKWRHAVATVDWLTARLPPASRFQVYTFNENARPLIGGNRKAWLDAGDLESLNRTVTQMRKVVPGKGTSLLNAFRAAAELKPPPDNVFLLTDGLPTMGARKPRVKRVSSRKRRKLFNEAVAQLPAGVPVNIILFPMEGDPLAADAFWRLAKQSNGSFFSPSRDWP</sequence>
<dbReference type="KEGG" id="dalk:DSCA_24490"/>
<dbReference type="InterPro" id="IPR002035">
    <property type="entry name" value="VWF_A"/>
</dbReference>
<dbReference type="AlphaFoldDB" id="A0A5K7YKW2"/>
<keyword evidence="2" id="KW-1133">Transmembrane helix</keyword>
<keyword evidence="2" id="KW-0812">Transmembrane</keyword>
<feature type="transmembrane region" description="Helical" evidence="2">
    <location>
        <begin position="12"/>
        <end position="31"/>
    </location>
</feature>
<keyword evidence="2" id="KW-0472">Membrane</keyword>
<dbReference type="InterPro" id="IPR036465">
    <property type="entry name" value="vWFA_dom_sf"/>
</dbReference>
<feature type="domain" description="VWFA" evidence="3">
    <location>
        <begin position="311"/>
        <end position="341"/>
    </location>
</feature>
<evidence type="ECO:0000313" key="4">
    <source>
        <dbReference type="EMBL" id="BBO68519.1"/>
    </source>
</evidence>
<keyword evidence="5" id="KW-1185">Reference proteome</keyword>
<protein>
    <recommendedName>
        <fullName evidence="3">VWFA domain-containing protein</fullName>
    </recommendedName>
</protein>
<evidence type="ECO:0000259" key="3">
    <source>
        <dbReference type="Pfam" id="PF13768"/>
    </source>
</evidence>
<organism evidence="4 5">
    <name type="scientific">Desulfosarcina alkanivorans</name>
    <dbReference type="NCBI Taxonomy" id="571177"/>
    <lineage>
        <taxon>Bacteria</taxon>
        <taxon>Pseudomonadati</taxon>
        <taxon>Thermodesulfobacteriota</taxon>
        <taxon>Desulfobacteria</taxon>
        <taxon>Desulfobacterales</taxon>
        <taxon>Desulfosarcinaceae</taxon>
        <taxon>Desulfosarcina</taxon>
    </lineage>
</organism>
<gene>
    <name evidence="4" type="ORF">DSCA_24490</name>
</gene>
<evidence type="ECO:0000256" key="2">
    <source>
        <dbReference type="SAM" id="Phobius"/>
    </source>
</evidence>
<feature type="domain" description="VWFA" evidence="3">
    <location>
        <begin position="215"/>
        <end position="296"/>
    </location>
</feature>
<evidence type="ECO:0000256" key="1">
    <source>
        <dbReference type="SAM" id="Coils"/>
    </source>
</evidence>
<dbReference type="CDD" id="cd00198">
    <property type="entry name" value="vWFA"/>
    <property type="match status" value="1"/>
</dbReference>
<dbReference type="SUPFAM" id="SSF53300">
    <property type="entry name" value="vWA-like"/>
    <property type="match status" value="1"/>
</dbReference>
<dbReference type="Gene3D" id="3.40.50.410">
    <property type="entry name" value="von Willebrand factor, type A domain"/>
    <property type="match status" value="1"/>
</dbReference>
<name>A0A5K7YKW2_9BACT</name>
<dbReference type="EMBL" id="AP021874">
    <property type="protein sequence ID" value="BBO68519.1"/>
    <property type="molecule type" value="Genomic_DNA"/>
</dbReference>
<dbReference type="Proteomes" id="UP000427906">
    <property type="component" value="Chromosome"/>
</dbReference>
<feature type="coiled-coil region" evidence="1">
    <location>
        <begin position="106"/>
        <end position="133"/>
    </location>
</feature>
<accession>A0A5K7YKW2</accession>
<evidence type="ECO:0000313" key="5">
    <source>
        <dbReference type="Proteomes" id="UP000427906"/>
    </source>
</evidence>
<proteinExistence type="predicted"/>
<dbReference type="RefSeq" id="WP_155316673.1">
    <property type="nucleotide sequence ID" value="NZ_AP021874.1"/>
</dbReference>
<dbReference type="Pfam" id="PF13768">
    <property type="entry name" value="VWA_3"/>
    <property type="match status" value="2"/>
</dbReference>
<keyword evidence="1" id="KW-0175">Coiled coil</keyword>
<dbReference type="OrthoDB" id="185358at2"/>
<reference evidence="4 5" key="1">
    <citation type="submission" date="2019-11" db="EMBL/GenBank/DDBJ databases">
        <title>Comparative genomics of hydrocarbon-degrading Desulfosarcina strains.</title>
        <authorList>
            <person name="Watanabe M."/>
            <person name="Kojima H."/>
            <person name="Fukui M."/>
        </authorList>
    </citation>
    <scope>NUCLEOTIDE SEQUENCE [LARGE SCALE GENOMIC DNA]</scope>
    <source>
        <strain evidence="4 5">PL12</strain>
    </source>
</reference>